<comment type="caution">
    <text evidence="2">The sequence shown here is derived from an EMBL/GenBank/DDBJ whole genome shotgun (WGS) entry which is preliminary data.</text>
</comment>
<protein>
    <submittedName>
        <fullName evidence="2">Uncharacterized protein</fullName>
    </submittedName>
</protein>
<feature type="region of interest" description="Disordered" evidence="1">
    <location>
        <begin position="83"/>
        <end position="104"/>
    </location>
</feature>
<name>A0A4R8FRW8_9GAMM</name>
<reference evidence="2 3" key="1">
    <citation type="submission" date="2019-03" db="EMBL/GenBank/DDBJ databases">
        <title>Freshwater and sediment microbial communities from various areas in North America, analyzing microbe dynamics in response to fracking.</title>
        <authorList>
            <person name="Lamendella R."/>
        </authorList>
    </citation>
    <scope>NUCLEOTIDE SEQUENCE [LARGE SCALE GENOMIC DNA]</scope>
    <source>
        <strain evidence="2 3">6_TX</strain>
    </source>
</reference>
<dbReference type="AlphaFoldDB" id="A0A4R8FRW8"/>
<proteinExistence type="predicted"/>
<sequence>MKAAVLLLLVGLAVALLAWFPETEDQARSDIDSMHRHAAITDARIALANSQAQCMALADGQFGKEVTESLNYVGLKPDYQRVFQEGGGQDTRETPPNTPSDSQRKDLRAEFDSLGHAGLVLIMCLRHLDDEGIVPLGKSVPAVADRLALQVGS</sequence>
<accession>A0A4R8FRW8</accession>
<evidence type="ECO:0000313" key="3">
    <source>
        <dbReference type="Proteomes" id="UP000294489"/>
    </source>
</evidence>
<evidence type="ECO:0000313" key="2">
    <source>
        <dbReference type="EMBL" id="TDX29331.1"/>
    </source>
</evidence>
<gene>
    <name evidence="2" type="ORF">DFO67_1077</name>
</gene>
<dbReference type="EMBL" id="SOEC01000007">
    <property type="protein sequence ID" value="TDX29331.1"/>
    <property type="molecule type" value="Genomic_DNA"/>
</dbReference>
<dbReference type="Proteomes" id="UP000294489">
    <property type="component" value="Unassembled WGS sequence"/>
</dbReference>
<organism evidence="2 3">
    <name type="scientific">Modicisalibacter xianhensis</name>
    <dbReference type="NCBI Taxonomy" id="442341"/>
    <lineage>
        <taxon>Bacteria</taxon>
        <taxon>Pseudomonadati</taxon>
        <taxon>Pseudomonadota</taxon>
        <taxon>Gammaproteobacteria</taxon>
        <taxon>Oceanospirillales</taxon>
        <taxon>Halomonadaceae</taxon>
        <taxon>Modicisalibacter</taxon>
    </lineage>
</organism>
<dbReference type="OrthoDB" id="9917441at2"/>
<evidence type="ECO:0000256" key="1">
    <source>
        <dbReference type="SAM" id="MobiDB-lite"/>
    </source>
</evidence>
<dbReference type="RefSeq" id="WP_134017615.1">
    <property type="nucleotide sequence ID" value="NZ_SOEC01000007.1"/>
</dbReference>